<keyword evidence="1" id="KW-0547">Nucleotide-binding</keyword>
<accession>A0ABQ9FKQ7</accession>
<comment type="caution">
    <text evidence="4">The sequence shown here is derived from an EMBL/GenBank/DDBJ whole genome shotgun (WGS) entry which is preliminary data.</text>
</comment>
<keyword evidence="2" id="KW-0342">GTP-binding</keyword>
<protein>
    <recommendedName>
        <fullName evidence="3">Translation elongation factor EFTu-like domain-containing protein</fullName>
    </recommendedName>
</protein>
<dbReference type="PANTHER" id="PTHR23115">
    <property type="entry name" value="TRANSLATION FACTOR"/>
    <property type="match status" value="1"/>
</dbReference>
<evidence type="ECO:0000259" key="3">
    <source>
        <dbReference type="Pfam" id="PF03144"/>
    </source>
</evidence>
<evidence type="ECO:0000256" key="2">
    <source>
        <dbReference type="ARBA" id="ARBA00023134"/>
    </source>
</evidence>
<sequence>MDDPTVEWSEERGPSLIDYLDNMPSLNRASDLPVRMPIVDRYKDMGTILLGKMESGQIVKNQNFVLMPNKTPIKIMQIWSDDIEADEANPGENLKLKVSGVEEEDVSPGFVLCPPENLCGVGKIFDAQKHCLGGRL</sequence>
<dbReference type="Pfam" id="PF03144">
    <property type="entry name" value="GTP_EFTU_D2"/>
    <property type="match status" value="1"/>
</dbReference>
<dbReference type="EMBL" id="JARBDR010000214">
    <property type="protein sequence ID" value="KAJ8317871.1"/>
    <property type="molecule type" value="Genomic_DNA"/>
</dbReference>
<organism evidence="4 5">
    <name type="scientific">Tegillarca granosa</name>
    <name type="common">Malaysian cockle</name>
    <name type="synonym">Anadara granosa</name>
    <dbReference type="NCBI Taxonomy" id="220873"/>
    <lineage>
        <taxon>Eukaryota</taxon>
        <taxon>Metazoa</taxon>
        <taxon>Spiralia</taxon>
        <taxon>Lophotrochozoa</taxon>
        <taxon>Mollusca</taxon>
        <taxon>Bivalvia</taxon>
        <taxon>Autobranchia</taxon>
        <taxon>Pteriomorphia</taxon>
        <taxon>Arcoida</taxon>
        <taxon>Arcoidea</taxon>
        <taxon>Arcidae</taxon>
        <taxon>Tegillarca</taxon>
    </lineage>
</organism>
<evidence type="ECO:0000313" key="4">
    <source>
        <dbReference type="EMBL" id="KAJ8317871.1"/>
    </source>
</evidence>
<evidence type="ECO:0000313" key="5">
    <source>
        <dbReference type="Proteomes" id="UP001217089"/>
    </source>
</evidence>
<dbReference type="SUPFAM" id="SSF50447">
    <property type="entry name" value="Translation proteins"/>
    <property type="match status" value="1"/>
</dbReference>
<name>A0ABQ9FKQ7_TEGGR</name>
<proteinExistence type="predicted"/>
<gene>
    <name evidence="4" type="ORF">KUTeg_002962</name>
</gene>
<feature type="domain" description="Translation elongation factor EFTu-like" evidence="3">
    <location>
        <begin position="46"/>
        <end position="113"/>
    </location>
</feature>
<dbReference type="InterPro" id="IPR050100">
    <property type="entry name" value="TRAFAC_GTPase_members"/>
</dbReference>
<reference evidence="4 5" key="1">
    <citation type="submission" date="2022-12" db="EMBL/GenBank/DDBJ databases">
        <title>Chromosome-level genome of Tegillarca granosa.</title>
        <authorList>
            <person name="Kim J."/>
        </authorList>
    </citation>
    <scope>NUCLEOTIDE SEQUENCE [LARGE SCALE GENOMIC DNA]</scope>
    <source>
        <strain evidence="4">Teg-2019</strain>
        <tissue evidence="4">Adductor muscle</tissue>
    </source>
</reference>
<keyword evidence="5" id="KW-1185">Reference proteome</keyword>
<dbReference type="Proteomes" id="UP001217089">
    <property type="component" value="Unassembled WGS sequence"/>
</dbReference>
<dbReference type="Gene3D" id="2.40.30.10">
    <property type="entry name" value="Translation factors"/>
    <property type="match status" value="1"/>
</dbReference>
<dbReference type="InterPro" id="IPR009000">
    <property type="entry name" value="Transl_B-barrel_sf"/>
</dbReference>
<dbReference type="CDD" id="cd04089">
    <property type="entry name" value="eRF3_II"/>
    <property type="match status" value="1"/>
</dbReference>
<dbReference type="InterPro" id="IPR004161">
    <property type="entry name" value="EFTu-like_2"/>
</dbReference>
<evidence type="ECO:0000256" key="1">
    <source>
        <dbReference type="ARBA" id="ARBA00022741"/>
    </source>
</evidence>